<keyword evidence="3" id="KW-0949">S-adenosyl-L-methionine</keyword>
<dbReference type="GO" id="GO:0008757">
    <property type="term" value="F:S-adenosylmethionine-dependent methyltransferase activity"/>
    <property type="evidence" value="ECO:0007669"/>
    <property type="project" value="InterPro"/>
</dbReference>
<dbReference type="AlphaFoldDB" id="W4MC01"/>
<dbReference type="SUPFAM" id="SSF53335">
    <property type="entry name" value="S-adenosyl-L-methionine-dependent methyltransferases"/>
    <property type="match status" value="1"/>
</dbReference>
<evidence type="ECO:0000256" key="2">
    <source>
        <dbReference type="ARBA" id="ARBA00022679"/>
    </source>
</evidence>
<dbReference type="CDD" id="cd02440">
    <property type="entry name" value="AdoMet_MTases"/>
    <property type="match status" value="1"/>
</dbReference>
<dbReference type="HOGENOM" id="CLU_1010955_0_0_7"/>
<gene>
    <name evidence="5" type="ORF">ETSY2_09535</name>
</gene>
<reference evidence="5 6" key="1">
    <citation type="journal article" date="2014" name="Nature">
        <title>An environmental bacterial taxon with a large and distinct metabolic repertoire.</title>
        <authorList>
            <person name="Wilson M.C."/>
            <person name="Mori T."/>
            <person name="Ruckert C."/>
            <person name="Uria A.R."/>
            <person name="Helf M.J."/>
            <person name="Takada K."/>
            <person name="Gernert C."/>
            <person name="Steffens U.A."/>
            <person name="Heycke N."/>
            <person name="Schmitt S."/>
            <person name="Rinke C."/>
            <person name="Helfrich E.J."/>
            <person name="Brachmann A.O."/>
            <person name="Gurgui C."/>
            <person name="Wakimoto T."/>
            <person name="Kracht M."/>
            <person name="Crusemann M."/>
            <person name="Hentschel U."/>
            <person name="Abe I."/>
            <person name="Matsunaga S."/>
            <person name="Kalinowski J."/>
            <person name="Takeyama H."/>
            <person name="Piel J."/>
        </authorList>
    </citation>
    <scope>NUCLEOTIDE SEQUENCE [LARGE SCALE GENOMIC DNA]</scope>
    <source>
        <strain evidence="6">TSY2</strain>
    </source>
</reference>
<dbReference type="InterPro" id="IPR029063">
    <property type="entry name" value="SAM-dependent_MTases_sf"/>
</dbReference>
<feature type="domain" description="Methyltransferase type 11" evidence="4">
    <location>
        <begin position="8"/>
        <end position="108"/>
    </location>
</feature>
<dbReference type="EMBL" id="AZHX01000387">
    <property type="protein sequence ID" value="ETX07728.1"/>
    <property type="molecule type" value="Genomic_DNA"/>
</dbReference>
<name>W4MC01_9BACT</name>
<comment type="caution">
    <text evidence="5">The sequence shown here is derived from an EMBL/GenBank/DDBJ whole genome shotgun (WGS) entry which is preliminary data.</text>
</comment>
<evidence type="ECO:0000259" key="4">
    <source>
        <dbReference type="Pfam" id="PF08241"/>
    </source>
</evidence>
<evidence type="ECO:0000313" key="6">
    <source>
        <dbReference type="Proteomes" id="UP000019140"/>
    </source>
</evidence>
<protein>
    <submittedName>
        <fullName evidence="5">SAM-dependent methyltransferase</fullName>
    </submittedName>
</protein>
<keyword evidence="2" id="KW-0808">Transferase</keyword>
<evidence type="ECO:0000313" key="5">
    <source>
        <dbReference type="EMBL" id="ETX07728.1"/>
    </source>
</evidence>
<dbReference type="GO" id="GO:0032259">
    <property type="term" value="P:methylation"/>
    <property type="evidence" value="ECO:0007669"/>
    <property type="project" value="UniProtKB-KW"/>
</dbReference>
<evidence type="ECO:0000256" key="3">
    <source>
        <dbReference type="ARBA" id="ARBA00022691"/>
    </source>
</evidence>
<keyword evidence="1 5" id="KW-0489">Methyltransferase</keyword>
<dbReference type="Pfam" id="PF08241">
    <property type="entry name" value="Methyltransf_11"/>
    <property type="match status" value="1"/>
</dbReference>
<dbReference type="Gene3D" id="3.40.50.150">
    <property type="entry name" value="Vaccinia Virus protein VP39"/>
    <property type="match status" value="1"/>
</dbReference>
<accession>W4MC01</accession>
<evidence type="ECO:0000256" key="1">
    <source>
        <dbReference type="ARBA" id="ARBA00022603"/>
    </source>
</evidence>
<dbReference type="InterPro" id="IPR013216">
    <property type="entry name" value="Methyltransf_11"/>
</dbReference>
<keyword evidence="6" id="KW-1185">Reference proteome</keyword>
<dbReference type="PANTHER" id="PTHR43464">
    <property type="entry name" value="METHYLTRANSFERASE"/>
    <property type="match status" value="1"/>
</dbReference>
<dbReference type="Proteomes" id="UP000019140">
    <property type="component" value="Unassembled WGS sequence"/>
</dbReference>
<proteinExistence type="predicted"/>
<dbReference type="PANTHER" id="PTHR43464:SF19">
    <property type="entry name" value="UBIQUINONE BIOSYNTHESIS O-METHYLTRANSFERASE, MITOCHONDRIAL"/>
    <property type="match status" value="1"/>
</dbReference>
<organism evidence="5 6">
    <name type="scientific">Candidatus Entotheonella gemina</name>
    <dbReference type="NCBI Taxonomy" id="1429439"/>
    <lineage>
        <taxon>Bacteria</taxon>
        <taxon>Pseudomonadati</taxon>
        <taxon>Nitrospinota/Tectimicrobiota group</taxon>
        <taxon>Candidatus Tectimicrobiota</taxon>
        <taxon>Candidatus Entotheonellia</taxon>
        <taxon>Candidatus Entotheonellales</taxon>
        <taxon>Candidatus Entotheonellaceae</taxon>
        <taxon>Candidatus Entotheonella</taxon>
    </lineage>
</organism>
<sequence>MPPGSQGLDVGCGMGLYALWLASVVGPRGRVVAIDPSSERIAESGATLENTPESKWITLREGSGVTLDEPDQHFDWVWCSDVLHHIDEAVRAVAEFKRVTRPGGTIYIKESQVLPALLLPGHLDLERQLQRADVEFQKREAGVRSFQERRQRTYETLLEAGLSDIRVETRIVQRQAPLDEVAKRYIQKAIFDRTWGPRIREWLSDAEWEERCAICEAESPHAILRRRDYYCLYPVTLFSARV</sequence>